<evidence type="ECO:0000256" key="6">
    <source>
        <dbReference type="ARBA" id="ARBA00023004"/>
    </source>
</evidence>
<dbReference type="GO" id="GO:0009279">
    <property type="term" value="C:cell outer membrane"/>
    <property type="evidence" value="ECO:0007669"/>
    <property type="project" value="UniProtKB-SubCell"/>
</dbReference>
<keyword evidence="5" id="KW-0812">Transmembrane</keyword>
<dbReference type="Proteomes" id="UP000617628">
    <property type="component" value="Unassembled WGS sequence"/>
</dbReference>
<keyword evidence="11" id="KW-0732">Signal</keyword>
<dbReference type="InterPro" id="IPR036942">
    <property type="entry name" value="Beta-barrel_TonB_sf"/>
</dbReference>
<dbReference type="PANTHER" id="PTHR32552:SF81">
    <property type="entry name" value="TONB-DEPENDENT OUTER MEMBRANE RECEPTOR"/>
    <property type="match status" value="1"/>
</dbReference>
<evidence type="ECO:0000256" key="3">
    <source>
        <dbReference type="ARBA" id="ARBA00022452"/>
    </source>
</evidence>
<evidence type="ECO:0000256" key="8">
    <source>
        <dbReference type="ARBA" id="ARBA00023077"/>
    </source>
</evidence>
<keyword evidence="7" id="KW-0406">Ion transport</keyword>
<comment type="caution">
    <text evidence="12">The sequence shown here is derived from an EMBL/GenBank/DDBJ whole genome shotgun (WGS) entry which is preliminary data.</text>
</comment>
<evidence type="ECO:0000256" key="9">
    <source>
        <dbReference type="ARBA" id="ARBA00023136"/>
    </source>
</evidence>
<evidence type="ECO:0000256" key="2">
    <source>
        <dbReference type="ARBA" id="ARBA00022448"/>
    </source>
</evidence>
<dbReference type="PANTHER" id="PTHR32552">
    <property type="entry name" value="FERRICHROME IRON RECEPTOR-RELATED"/>
    <property type="match status" value="1"/>
</dbReference>
<evidence type="ECO:0000256" key="10">
    <source>
        <dbReference type="ARBA" id="ARBA00023237"/>
    </source>
</evidence>
<sequence length="1170" mass="129850">MTRPLHFTKNRGVIPPWGFASVALATGFLAPSFLAAQEADGEEEIFELSPFTIEASEDTGYRATSTLAGTRIRTELKDVGSAISVVTEQFLNDVAATDSESLLVYTTNTETGGVSGNFTGLGNGEALDESGAMLRPNNNNRVRGLASADNTRNYFLTDIPWDNYNTNRIDLQRGPNSMLFGLGSPAGIINATVQGANFEDEGKVELRFGSWGSRRFSLNLNRVILEDELAIRVAALNEHQKFQQNPAFEDDERLYVALKYEPSFLKSDSASTTLTANYEDGSIEANRPRSLPPEDLITPWFDRLNKQVYNPVEAYNDNPLIPESGTFVGGHDNYNPSLDQRFGGVQVIFDDPTSSQQWGPLRVGELASSDNNGIGANGEVDEDVTFYPFWRPLAVANYPKYAQNAGLEFANTLAPFKRQSLTDRSIFDFKNHMIDGDNKREYRDFDGLNLKLDQSFWGNRVGVQVAYDRQSYADRSFRPLGGNPALSIDINSHLSPDLTPNPNVGRPYVVNRSRFGTGARQTEREVLQATAFADVRATDFMDESFVSKLLGRHLFTAFASEQEIEQRDQQWASYLLGREYGEFQATPVVTAAERELMMLNYLGSGSLLNTSSASGLNIQPISAIQVPNINSVYLFDSNWNATGVDPAAEWIRPWDGATSTQSENGANYVGWREMPATLINGSTAEGGLKALEKANRDLQEISSEAFIWQAFLWDGAVVPTYGYRKDTAESFGLVGQDGSTSLVAQDEYLDLSDGSYELDTVPGNRVEGTSESWSVVVHTDKFLPELPYQTKLSFFYNESSNFQPAAGRIDQFGQPLGAPSGETEDYGFLISAFEGRLNFKVNFYETLVKDASFDPGNLWFIGGAEARALRSAQRYMGNLNGEPGTGGFWYRPRGGQTAEEALAEQRLHAEAVLNNLPSDELFEAWGMDPVDGWKKNWWLGGSQPVGFVSTADTISEGVEYELSFEPTKNWSIVLNASEQTAQNTNIAGSLKEWVDARNEHWNGPAGDIRMWWGGGNGSILQQWNQTFYSKYLLALQQEGTNVAEMRPWRANLVTSYRFTDGKLQGLNVGGSLRWEDKVAIGYPVYTDPADGQDKFDIENPYWGPSSEKVDLFGSYTFKLGNGVRWRMQLNLRNAFADDELIPITVQGDGSPGTYRIPASREWMLTNSFTF</sequence>
<evidence type="ECO:0000256" key="11">
    <source>
        <dbReference type="SAM" id="SignalP"/>
    </source>
</evidence>
<evidence type="ECO:0000313" key="13">
    <source>
        <dbReference type="Proteomes" id="UP000617628"/>
    </source>
</evidence>
<evidence type="ECO:0000256" key="1">
    <source>
        <dbReference type="ARBA" id="ARBA00004571"/>
    </source>
</evidence>
<comment type="subcellular location">
    <subcellularLocation>
        <location evidence="1">Cell outer membrane</location>
        <topology evidence="1">Multi-pass membrane protein</topology>
    </subcellularLocation>
</comment>
<dbReference type="EMBL" id="JAENIL010000022">
    <property type="protein sequence ID" value="MBK1877794.1"/>
    <property type="molecule type" value="Genomic_DNA"/>
</dbReference>
<name>A0A934S1M9_9BACT</name>
<keyword evidence="13" id="KW-1185">Reference proteome</keyword>
<dbReference type="Gene3D" id="2.40.170.20">
    <property type="entry name" value="TonB-dependent receptor, beta-barrel domain"/>
    <property type="match status" value="2"/>
</dbReference>
<keyword evidence="10" id="KW-0998">Cell outer membrane</keyword>
<keyword evidence="8" id="KW-0798">TonB box</keyword>
<dbReference type="RefSeq" id="WP_200356008.1">
    <property type="nucleotide sequence ID" value="NZ_JAENIL010000022.1"/>
</dbReference>
<evidence type="ECO:0000256" key="4">
    <source>
        <dbReference type="ARBA" id="ARBA00022496"/>
    </source>
</evidence>
<evidence type="ECO:0000313" key="12">
    <source>
        <dbReference type="EMBL" id="MBK1877794.1"/>
    </source>
</evidence>
<dbReference type="SUPFAM" id="SSF56935">
    <property type="entry name" value="Porins"/>
    <property type="match status" value="1"/>
</dbReference>
<evidence type="ECO:0000256" key="7">
    <source>
        <dbReference type="ARBA" id="ARBA00023065"/>
    </source>
</evidence>
<reference evidence="12" key="1">
    <citation type="submission" date="2021-01" db="EMBL/GenBank/DDBJ databases">
        <title>Modified the classification status of verrucomicrobia.</title>
        <authorList>
            <person name="Feng X."/>
        </authorList>
    </citation>
    <scope>NUCLEOTIDE SEQUENCE</scope>
    <source>
        <strain evidence="12">KCTC 13126</strain>
    </source>
</reference>
<organism evidence="12 13">
    <name type="scientific">Pelagicoccus mobilis</name>
    <dbReference type="NCBI Taxonomy" id="415221"/>
    <lineage>
        <taxon>Bacteria</taxon>
        <taxon>Pseudomonadati</taxon>
        <taxon>Verrucomicrobiota</taxon>
        <taxon>Opitutia</taxon>
        <taxon>Puniceicoccales</taxon>
        <taxon>Pelagicoccaceae</taxon>
        <taxon>Pelagicoccus</taxon>
    </lineage>
</organism>
<proteinExistence type="predicted"/>
<dbReference type="AlphaFoldDB" id="A0A934S1M9"/>
<keyword evidence="4" id="KW-0410">Iron transport</keyword>
<dbReference type="InterPro" id="IPR039426">
    <property type="entry name" value="TonB-dep_rcpt-like"/>
</dbReference>
<keyword evidence="2" id="KW-0813">Transport</keyword>
<feature type="chain" id="PRO_5036691241" description="TonB-dependent receptor plug domain-containing protein" evidence="11">
    <location>
        <begin position="36"/>
        <end position="1170"/>
    </location>
</feature>
<dbReference type="GO" id="GO:0006826">
    <property type="term" value="P:iron ion transport"/>
    <property type="evidence" value="ECO:0007669"/>
    <property type="project" value="UniProtKB-KW"/>
</dbReference>
<keyword evidence="3" id="KW-1134">Transmembrane beta strand</keyword>
<feature type="signal peptide" evidence="11">
    <location>
        <begin position="1"/>
        <end position="35"/>
    </location>
</feature>
<accession>A0A934S1M9</accession>
<protein>
    <recommendedName>
        <fullName evidence="14">TonB-dependent receptor plug domain-containing protein</fullName>
    </recommendedName>
</protein>
<keyword evidence="9" id="KW-0472">Membrane</keyword>
<evidence type="ECO:0000256" key="5">
    <source>
        <dbReference type="ARBA" id="ARBA00022692"/>
    </source>
</evidence>
<evidence type="ECO:0008006" key="14">
    <source>
        <dbReference type="Google" id="ProtNLM"/>
    </source>
</evidence>
<keyword evidence="6" id="KW-0408">Iron</keyword>
<gene>
    <name evidence="12" type="ORF">JIN87_13025</name>
</gene>